<dbReference type="GeneID" id="23765403"/>
<dbReference type="GO" id="GO:0016020">
    <property type="term" value="C:membrane"/>
    <property type="evidence" value="ECO:0007669"/>
    <property type="project" value="UniProtKB-SubCell"/>
</dbReference>
<dbReference type="PANTHER" id="PTHR11403">
    <property type="entry name" value="CYTOCHROME C OXIDASE SUBUNIT III"/>
    <property type="match status" value="1"/>
</dbReference>
<dbReference type="RefSeq" id="YP_009126967.1">
    <property type="nucleotide sequence ID" value="NC_026666.1"/>
</dbReference>
<keyword evidence="4 8" id="KW-0812">Transmembrane</keyword>
<dbReference type="GO" id="GO:0006123">
    <property type="term" value="P:mitochondrial electron transport, cytochrome c to oxygen"/>
    <property type="evidence" value="ECO:0007669"/>
    <property type="project" value="TreeGrafter"/>
</dbReference>
<dbReference type="CDD" id="cd01665">
    <property type="entry name" value="Cyt_c_Oxidase_III"/>
    <property type="match status" value="1"/>
</dbReference>
<evidence type="ECO:0000313" key="11">
    <source>
        <dbReference type="EMBL" id="AFI54921.1"/>
    </source>
</evidence>
<comment type="similarity">
    <text evidence="2 8">Belongs to the cytochrome c oxidase subunit 3 family.</text>
</comment>
<evidence type="ECO:0000259" key="10">
    <source>
        <dbReference type="PROSITE" id="PS50253"/>
    </source>
</evidence>
<proteinExistence type="inferred from homology"/>
<evidence type="ECO:0000256" key="1">
    <source>
        <dbReference type="ARBA" id="ARBA00004141"/>
    </source>
</evidence>
<evidence type="ECO:0000256" key="4">
    <source>
        <dbReference type="ARBA" id="ARBA00022692"/>
    </source>
</evidence>
<sequence>MLMKNNHPYHMVDLSPWPLMTSFSAMFLMLGALNILFMKMYTLALISLILIFMSVYGWWFNVGAESSLQGLHLLKVTQGIKMGMALFIASEVLFFLSFFWSVFHFTLSPTVELGSSWPPLLIQLFKFYEIPMLNTMILLSSGVTITWAHKLLILNKMNFMWGFLGATILLGVYFTALQALEYVEACYCMSDSAFGSSFFLATGFHGFHVIIGSIFLAVVWVRTFSKSLSLSNHLSFEMAAWYWHFVDVVWLFLFMTVYWWPIK</sequence>
<evidence type="ECO:0000256" key="7">
    <source>
        <dbReference type="ARBA" id="ARBA00023136"/>
    </source>
</evidence>
<dbReference type="InterPro" id="IPR033945">
    <property type="entry name" value="Cyt_c_oxase_su3_dom"/>
</dbReference>
<dbReference type="InterPro" id="IPR035973">
    <property type="entry name" value="Cyt_c_oxidase_su3-like_sf"/>
</dbReference>
<feature type="transmembrane region" description="Helical" evidence="9">
    <location>
        <begin position="159"/>
        <end position="177"/>
    </location>
</feature>
<feature type="domain" description="Heme-copper oxidase subunit III family profile" evidence="10">
    <location>
        <begin position="5"/>
        <end position="262"/>
    </location>
</feature>
<feature type="transmembrane region" description="Helical" evidence="9">
    <location>
        <begin position="198"/>
        <end position="221"/>
    </location>
</feature>
<comment type="subcellular location">
    <subcellularLocation>
        <location evidence="1">Membrane</location>
        <topology evidence="1">Multi-pass membrane protein</topology>
    </subcellularLocation>
</comment>
<reference evidence="11" key="1">
    <citation type="submission" date="2012-02" db="EMBL/GenBank/DDBJ databases">
        <title>The mitochondrial genome of the proturan Acerentomon microrhinus.</title>
        <authorList>
            <person name="Carapelli A."/>
            <person name="Bu Y."/>
            <person name="Nardi F."/>
            <person name="Aguti S."/>
            <person name="Frati F."/>
        </authorList>
    </citation>
    <scope>NUCLEOTIDE SEQUENCE</scope>
</reference>
<dbReference type="PANTHER" id="PTHR11403:SF7">
    <property type="entry name" value="CYTOCHROME C OXIDASE SUBUNIT 3"/>
    <property type="match status" value="1"/>
</dbReference>
<evidence type="ECO:0000256" key="9">
    <source>
        <dbReference type="SAM" id="Phobius"/>
    </source>
</evidence>
<keyword evidence="7 9" id="KW-0472">Membrane</keyword>
<feature type="transmembrane region" description="Helical" evidence="9">
    <location>
        <begin position="20"/>
        <end position="37"/>
    </location>
</feature>
<keyword evidence="6 9" id="KW-1133">Transmembrane helix</keyword>
<dbReference type="AlphaFoldDB" id="A0A0C4FST1"/>
<dbReference type="GO" id="GO:0005739">
    <property type="term" value="C:mitochondrion"/>
    <property type="evidence" value="ECO:0007669"/>
    <property type="project" value="TreeGrafter"/>
</dbReference>
<dbReference type="InterPro" id="IPR000298">
    <property type="entry name" value="Cyt_c_oxidase-like_su3"/>
</dbReference>
<dbReference type="SUPFAM" id="SSF81452">
    <property type="entry name" value="Cytochrome c oxidase subunit III-like"/>
    <property type="match status" value="1"/>
</dbReference>
<gene>
    <name evidence="11" type="primary">COX3</name>
</gene>
<feature type="transmembrane region" description="Helical" evidence="9">
    <location>
        <begin position="127"/>
        <end position="147"/>
    </location>
</feature>
<dbReference type="CTD" id="4514"/>
<dbReference type="EMBL" id="JQ728012">
    <property type="protein sequence ID" value="AFI54921.1"/>
    <property type="molecule type" value="Genomic_DNA"/>
</dbReference>
<dbReference type="InterPro" id="IPR013833">
    <property type="entry name" value="Cyt_c_oxidase_su3_a-hlx"/>
</dbReference>
<evidence type="ECO:0000256" key="6">
    <source>
        <dbReference type="ARBA" id="ARBA00022989"/>
    </source>
</evidence>
<dbReference type="Gene3D" id="1.20.120.80">
    <property type="entry name" value="Cytochrome c oxidase, subunit III, four-helix bundle"/>
    <property type="match status" value="1"/>
</dbReference>
<keyword evidence="5" id="KW-1278">Translocase</keyword>
<name>A0A0C4FST1_9HEXA</name>
<dbReference type="Gene3D" id="1.10.287.70">
    <property type="match status" value="1"/>
</dbReference>
<accession>A0A0C4FST1</accession>
<evidence type="ECO:0000256" key="5">
    <source>
        <dbReference type="ARBA" id="ARBA00022967"/>
    </source>
</evidence>
<feature type="transmembrane region" description="Helical" evidence="9">
    <location>
        <begin position="82"/>
        <end position="107"/>
    </location>
</feature>
<dbReference type="GO" id="GO:0004129">
    <property type="term" value="F:cytochrome-c oxidase activity"/>
    <property type="evidence" value="ECO:0007669"/>
    <property type="project" value="InterPro"/>
</dbReference>
<dbReference type="InterPro" id="IPR024791">
    <property type="entry name" value="Cyt_c/ubiquinol_Oxase_su3"/>
</dbReference>
<evidence type="ECO:0000256" key="3">
    <source>
        <dbReference type="ARBA" id="ARBA00015944"/>
    </source>
</evidence>
<evidence type="ECO:0000256" key="8">
    <source>
        <dbReference type="RuleBase" id="RU003375"/>
    </source>
</evidence>
<comment type="function">
    <text evidence="8">Component of the cytochrome c oxidase, the last enzyme in the mitochondrial electron transport chain which drives oxidative phosphorylation. The respiratory chain contains 3 multisubunit complexes succinate dehydrogenase (complex II, CII), ubiquinol-cytochrome c oxidoreductase (cytochrome b-c1 complex, complex III, CIII) and cytochrome c oxidase (complex IV, CIV), that cooperate to transfer electrons derived from NADH and succinate to molecular oxygen, creating an electrochemical gradient over the inner membrane that drives transmembrane transport and the ATP synthase. Cytochrome c oxidase is the component of the respiratory chain that catalyzes the reduction of oxygen to water. Electrons originating from reduced cytochrome c in the intermembrane space (IMS) are transferred via the dinuclear copper A center (CU(A)) of subunit 2 and heme A of subunit 1 to the active site in subunit 1, a binuclear center (BNC) formed by heme A3 and copper B (CU(B)). The BNC reduces molecular oxygen to 2 water molecules using 4 electrons from cytochrome c in the IMS and 4 protons from the mitochondrial matrix.</text>
</comment>
<organism evidence="11">
    <name type="scientific">Acerentomon microrhinus</name>
    <dbReference type="NCBI Taxonomy" id="996308"/>
    <lineage>
        <taxon>Eukaryota</taxon>
        <taxon>Metazoa</taxon>
        <taxon>Ecdysozoa</taxon>
        <taxon>Arthropoda</taxon>
        <taxon>Hexapoda</taxon>
        <taxon>Protura</taxon>
        <taxon>Acerentomata</taxon>
        <taxon>Acerentomidae</taxon>
        <taxon>Acerentomon</taxon>
    </lineage>
</organism>
<feature type="transmembrane region" description="Helical" evidence="9">
    <location>
        <begin position="241"/>
        <end position="260"/>
    </location>
</feature>
<keyword evidence="8 11" id="KW-0496">Mitochondrion</keyword>
<feature type="transmembrane region" description="Helical" evidence="9">
    <location>
        <begin position="44"/>
        <end position="62"/>
    </location>
</feature>
<geneLocation type="mitochondrion" evidence="11"/>
<protein>
    <recommendedName>
        <fullName evidence="3 8">Cytochrome c oxidase subunit 3</fullName>
    </recommendedName>
</protein>
<dbReference type="PROSITE" id="PS50253">
    <property type="entry name" value="COX3"/>
    <property type="match status" value="1"/>
</dbReference>
<dbReference type="Pfam" id="PF00510">
    <property type="entry name" value="COX3"/>
    <property type="match status" value="1"/>
</dbReference>
<evidence type="ECO:0000256" key="2">
    <source>
        <dbReference type="ARBA" id="ARBA00010581"/>
    </source>
</evidence>